<sequence length="149" mass="16491">MKIILPNNMDIADQEVSDARMGDVMGFTSFGSRPEVKKRKTSHVDQPVTSTTAHVTTPLANSGFQNTQILTHNPAQITQLPTDASSTSPTSEQPKNAFPTGVPMDIFNKLTWKELEAYRKGVKNENGDIAWFLPSFIEDPWAKLEKSAN</sequence>
<dbReference type="HOGENOM" id="CLU_112573_0_0_1"/>
<protein>
    <submittedName>
        <fullName evidence="2">Uncharacterized protein</fullName>
    </submittedName>
</protein>
<accession>A0A0D1ZX46</accession>
<feature type="compositionally biased region" description="Polar residues" evidence="1">
    <location>
        <begin position="79"/>
        <end position="94"/>
    </location>
</feature>
<dbReference type="GeneID" id="27317579"/>
<dbReference type="RefSeq" id="XP_016208484.1">
    <property type="nucleotide sequence ID" value="XM_016363698.1"/>
</dbReference>
<organism evidence="2 3">
    <name type="scientific">Verruconis gallopava</name>
    <dbReference type="NCBI Taxonomy" id="253628"/>
    <lineage>
        <taxon>Eukaryota</taxon>
        <taxon>Fungi</taxon>
        <taxon>Dikarya</taxon>
        <taxon>Ascomycota</taxon>
        <taxon>Pezizomycotina</taxon>
        <taxon>Dothideomycetes</taxon>
        <taxon>Pleosporomycetidae</taxon>
        <taxon>Venturiales</taxon>
        <taxon>Sympoventuriaceae</taxon>
        <taxon>Verruconis</taxon>
    </lineage>
</organism>
<reference evidence="2 3" key="1">
    <citation type="submission" date="2015-01" db="EMBL/GenBank/DDBJ databases">
        <title>The Genome Sequence of Ochroconis gallopava CBS43764.</title>
        <authorList>
            <consortium name="The Broad Institute Genomics Platform"/>
            <person name="Cuomo C."/>
            <person name="de Hoog S."/>
            <person name="Gorbushina A."/>
            <person name="Stielow B."/>
            <person name="Teixiera M."/>
            <person name="Abouelleil A."/>
            <person name="Chapman S.B."/>
            <person name="Priest M."/>
            <person name="Young S.K."/>
            <person name="Wortman J."/>
            <person name="Nusbaum C."/>
            <person name="Birren B."/>
        </authorList>
    </citation>
    <scope>NUCLEOTIDE SEQUENCE [LARGE SCALE GENOMIC DNA]</scope>
    <source>
        <strain evidence="2 3">CBS 43764</strain>
    </source>
</reference>
<name>A0A0D1ZX46_9PEZI</name>
<proteinExistence type="predicted"/>
<evidence type="ECO:0000256" key="1">
    <source>
        <dbReference type="SAM" id="MobiDB-lite"/>
    </source>
</evidence>
<keyword evidence="3" id="KW-1185">Reference proteome</keyword>
<feature type="region of interest" description="Disordered" evidence="1">
    <location>
        <begin position="79"/>
        <end position="100"/>
    </location>
</feature>
<dbReference type="Proteomes" id="UP000053259">
    <property type="component" value="Unassembled WGS sequence"/>
</dbReference>
<evidence type="ECO:0000313" key="2">
    <source>
        <dbReference type="EMBL" id="KIV98614.1"/>
    </source>
</evidence>
<dbReference type="VEuPathDB" id="FungiDB:PV09_09606"/>
<gene>
    <name evidence="2" type="ORF">PV09_09606</name>
</gene>
<evidence type="ECO:0000313" key="3">
    <source>
        <dbReference type="Proteomes" id="UP000053259"/>
    </source>
</evidence>
<feature type="region of interest" description="Disordered" evidence="1">
    <location>
        <begin position="31"/>
        <end position="53"/>
    </location>
</feature>
<dbReference type="AlphaFoldDB" id="A0A0D1ZX46"/>
<dbReference type="EMBL" id="KN847619">
    <property type="protein sequence ID" value="KIV98614.1"/>
    <property type="molecule type" value="Genomic_DNA"/>
</dbReference>
<dbReference type="InParanoid" id="A0A0D1ZX46"/>
<dbReference type="OrthoDB" id="5419162at2759"/>